<evidence type="ECO:0000259" key="2">
    <source>
        <dbReference type="Pfam" id="PF13648"/>
    </source>
</evidence>
<dbReference type="EMBL" id="BQKB01000025">
    <property type="protein sequence ID" value="GJM53054.1"/>
    <property type="molecule type" value="Genomic_DNA"/>
</dbReference>
<evidence type="ECO:0000313" key="6">
    <source>
        <dbReference type="Proteomes" id="UP001208692"/>
    </source>
</evidence>
<dbReference type="PROSITE" id="PS51257">
    <property type="entry name" value="PROKAR_LIPOPROTEIN"/>
    <property type="match status" value="1"/>
</dbReference>
<reference evidence="3 6" key="1">
    <citation type="submission" date="2021-11" db="EMBL/GenBank/DDBJ databases">
        <title>Draft genome sequence of Capnocytophaga sp. strain KC07075 isolated from cat oral cavity.</title>
        <authorList>
            <person name="Suzuki M."/>
            <person name="Imaoka K."/>
            <person name="Kimura M."/>
            <person name="Morikawa S."/>
            <person name="Maeda K."/>
        </authorList>
    </citation>
    <scope>NUCLEOTIDE SEQUENCE</scope>
    <source>
        <strain evidence="3">KC07075</strain>
        <strain evidence="4 6">KC07079</strain>
    </source>
</reference>
<protein>
    <recommendedName>
        <fullName evidence="2">Lipocalin-like domain-containing protein</fullName>
    </recommendedName>
</protein>
<organism evidence="3 5">
    <name type="scientific">Capnocytophaga catalasegens</name>
    <dbReference type="NCBI Taxonomy" id="1004260"/>
    <lineage>
        <taxon>Bacteria</taxon>
        <taxon>Pseudomonadati</taxon>
        <taxon>Bacteroidota</taxon>
        <taxon>Flavobacteriia</taxon>
        <taxon>Flavobacteriales</taxon>
        <taxon>Flavobacteriaceae</taxon>
        <taxon>Capnocytophaga</taxon>
    </lineage>
</organism>
<evidence type="ECO:0000313" key="5">
    <source>
        <dbReference type="Proteomes" id="UP001207736"/>
    </source>
</evidence>
<feature type="chain" id="PRO_5043540039" description="Lipocalin-like domain-containing protein" evidence="1">
    <location>
        <begin position="21"/>
        <end position="109"/>
    </location>
</feature>
<evidence type="ECO:0000256" key="1">
    <source>
        <dbReference type="SAM" id="SignalP"/>
    </source>
</evidence>
<feature type="domain" description="Lipocalin-like" evidence="2">
    <location>
        <begin position="30"/>
        <end position="105"/>
    </location>
</feature>
<dbReference type="RefSeq" id="WP_264846756.1">
    <property type="nucleotide sequence ID" value="NZ_BPMA01000028.1"/>
</dbReference>
<gene>
    <name evidence="3" type="ORF">RCZ15_10950</name>
    <name evidence="4" type="ORF">RCZ16_13710</name>
</gene>
<dbReference type="Pfam" id="PF13648">
    <property type="entry name" value="Lipocalin_4"/>
    <property type="match status" value="1"/>
</dbReference>
<dbReference type="Proteomes" id="UP001208692">
    <property type="component" value="Unassembled WGS sequence"/>
</dbReference>
<keyword evidence="6" id="KW-1185">Reference proteome</keyword>
<dbReference type="EMBL" id="BQKA01000021">
    <property type="protein sequence ID" value="GJM50121.1"/>
    <property type="molecule type" value="Genomic_DNA"/>
</dbReference>
<accession>A0AAV5AXN8</accession>
<keyword evidence="1" id="KW-0732">Signal</keyword>
<dbReference type="Proteomes" id="UP001207736">
    <property type="component" value="Unassembled WGS sequence"/>
</dbReference>
<evidence type="ECO:0000313" key="4">
    <source>
        <dbReference type="EMBL" id="GJM53054.1"/>
    </source>
</evidence>
<sequence length="109" mass="11968">MKKILILATAILAVSFTSCSKDKDNKTNPLIGEWALLSNVEKGVDIKGVCGEYSYIIFTEKEIEVHSFKERVGCIEQIQKGGYTLSNNKIIFEANGEKSSASYVVNGDS</sequence>
<dbReference type="InterPro" id="IPR024311">
    <property type="entry name" value="Lipocalin-like"/>
</dbReference>
<evidence type="ECO:0000313" key="3">
    <source>
        <dbReference type="EMBL" id="GJM50121.1"/>
    </source>
</evidence>
<name>A0AAV5AXN8_9FLAO</name>
<feature type="signal peptide" evidence="1">
    <location>
        <begin position="1"/>
        <end position="20"/>
    </location>
</feature>
<proteinExistence type="predicted"/>
<comment type="caution">
    <text evidence="3">The sequence shown here is derived from an EMBL/GenBank/DDBJ whole genome shotgun (WGS) entry which is preliminary data.</text>
</comment>
<dbReference type="AlphaFoldDB" id="A0AAV5AXN8"/>